<evidence type="ECO:0000313" key="13">
    <source>
        <dbReference type="EMBL" id="PSR30626.1"/>
    </source>
</evidence>
<dbReference type="AlphaFoldDB" id="A0A2T2X844"/>
<dbReference type="PIRSF" id="PIRSF000429">
    <property type="entry name" value="Ac-CoA_Ac_transf"/>
    <property type="match status" value="1"/>
</dbReference>
<dbReference type="PROSITE" id="PS00737">
    <property type="entry name" value="THIOLASE_2"/>
    <property type="match status" value="1"/>
</dbReference>
<dbReference type="NCBIfam" id="TIGR01930">
    <property type="entry name" value="AcCoA-C-Actrans"/>
    <property type="match status" value="1"/>
</dbReference>
<organism evidence="13 14">
    <name type="scientific">Sulfobacillus benefaciens</name>
    <dbReference type="NCBI Taxonomy" id="453960"/>
    <lineage>
        <taxon>Bacteria</taxon>
        <taxon>Bacillati</taxon>
        <taxon>Bacillota</taxon>
        <taxon>Clostridia</taxon>
        <taxon>Eubacteriales</taxon>
        <taxon>Clostridiales Family XVII. Incertae Sedis</taxon>
        <taxon>Sulfobacillus</taxon>
    </lineage>
</organism>
<proteinExistence type="inferred from homology"/>
<dbReference type="FunFam" id="3.40.47.10:FF:000010">
    <property type="entry name" value="Acetyl-CoA acetyltransferase (Thiolase)"/>
    <property type="match status" value="1"/>
</dbReference>
<comment type="similarity">
    <text evidence="2 10">Belongs to the thiolase-like superfamily. Thiolase family.</text>
</comment>
<comment type="catalytic activity">
    <reaction evidence="8">
        <text>2 acetyl-CoA = acetoacetyl-CoA + CoA</text>
        <dbReference type="Rhea" id="RHEA:21036"/>
        <dbReference type="ChEBI" id="CHEBI:57286"/>
        <dbReference type="ChEBI" id="CHEBI:57287"/>
        <dbReference type="ChEBI" id="CHEBI:57288"/>
        <dbReference type="EC" id="2.3.1.9"/>
    </reaction>
</comment>
<evidence type="ECO:0000256" key="4">
    <source>
        <dbReference type="ARBA" id="ARBA00022679"/>
    </source>
</evidence>
<dbReference type="CDD" id="cd00751">
    <property type="entry name" value="thiolase"/>
    <property type="match status" value="1"/>
</dbReference>
<feature type="domain" description="Thiolase N-terminal" evidence="11">
    <location>
        <begin position="5"/>
        <end position="258"/>
    </location>
</feature>
<evidence type="ECO:0000313" key="14">
    <source>
        <dbReference type="Proteomes" id="UP000242972"/>
    </source>
</evidence>
<sequence>MREEVVILDGVRTAIGTFGGSLKDVPARELGAQVIREALQRSAISADQVDEVVLGCVGQVSGDAFIARLAALGAGPAASSTAQTVNRLCGSGLQAIITGSQWLALGDADTVVGGGAENMTRLPYYVWNRWGKRLGDGPLEDGVLSAVTDPFEHYPMGVTAEAVAERYHVSREEQDHMAWDSQVRAHAAIAAGRFQEEILPITVKEGRKTRVFDTDEHPRDTSPEKLAQLKPAFVDKGTVTAGNASGINDGAAAVVLMRSTDAERRGYQPRGRIVSYAVAGIEPEVMGYAPVFAIQKALKKAGLTVDDLDLVELNEAFAAQSVAVVRDAHLNWEITNVNGGAIALGHPIGATGAILTVKVLHELARRRARYGMVTMCIGGGQGIAAIFENYRR</sequence>
<keyword evidence="4 10" id="KW-0808">Transferase</keyword>
<feature type="active site" description="Acyl-thioester intermediate" evidence="9">
    <location>
        <position position="89"/>
    </location>
</feature>
<gene>
    <name evidence="13" type="ORF">C7B46_17755</name>
</gene>
<name>A0A2T2X844_9FIRM</name>
<dbReference type="Pfam" id="PF02803">
    <property type="entry name" value="Thiolase_C"/>
    <property type="match status" value="1"/>
</dbReference>
<dbReference type="Gene3D" id="3.40.47.10">
    <property type="match status" value="2"/>
</dbReference>
<dbReference type="InterPro" id="IPR020617">
    <property type="entry name" value="Thiolase_C"/>
</dbReference>
<dbReference type="InterPro" id="IPR016039">
    <property type="entry name" value="Thiolase-like"/>
</dbReference>
<evidence type="ECO:0000256" key="10">
    <source>
        <dbReference type="RuleBase" id="RU003557"/>
    </source>
</evidence>
<dbReference type="InterPro" id="IPR020613">
    <property type="entry name" value="Thiolase_CS"/>
</dbReference>
<evidence type="ECO:0000256" key="2">
    <source>
        <dbReference type="ARBA" id="ARBA00010982"/>
    </source>
</evidence>
<keyword evidence="5 10" id="KW-0012">Acyltransferase</keyword>
<evidence type="ECO:0000256" key="9">
    <source>
        <dbReference type="PIRSR" id="PIRSR000429-1"/>
    </source>
</evidence>
<accession>A0A2T2X844</accession>
<dbReference type="SUPFAM" id="SSF53901">
    <property type="entry name" value="Thiolase-like"/>
    <property type="match status" value="2"/>
</dbReference>
<dbReference type="InterPro" id="IPR020616">
    <property type="entry name" value="Thiolase_N"/>
</dbReference>
<dbReference type="InterPro" id="IPR020610">
    <property type="entry name" value="Thiolase_AS"/>
</dbReference>
<feature type="domain" description="Thiolase C-terminal" evidence="12">
    <location>
        <begin position="268"/>
        <end position="388"/>
    </location>
</feature>
<evidence type="ECO:0000259" key="11">
    <source>
        <dbReference type="Pfam" id="PF00108"/>
    </source>
</evidence>
<dbReference type="InterPro" id="IPR020615">
    <property type="entry name" value="Thiolase_acyl_enz_int_AS"/>
</dbReference>
<evidence type="ECO:0000256" key="5">
    <source>
        <dbReference type="ARBA" id="ARBA00023315"/>
    </source>
</evidence>
<protein>
    <recommendedName>
        <fullName evidence="7">Acetyl-CoA acetyltransferase</fullName>
        <ecNumber evidence="3">2.3.1.9</ecNumber>
    </recommendedName>
    <alternativeName>
        <fullName evidence="6">Acetoacetyl-CoA thiolase</fullName>
    </alternativeName>
</protein>
<dbReference type="Proteomes" id="UP000242972">
    <property type="component" value="Unassembled WGS sequence"/>
</dbReference>
<comment type="subcellular location">
    <subcellularLocation>
        <location evidence="1">Cytoplasm</location>
    </subcellularLocation>
</comment>
<evidence type="ECO:0000256" key="1">
    <source>
        <dbReference type="ARBA" id="ARBA00004496"/>
    </source>
</evidence>
<feature type="active site" description="Proton acceptor" evidence="9">
    <location>
        <position position="346"/>
    </location>
</feature>
<feature type="active site" description="Proton acceptor" evidence="9">
    <location>
        <position position="376"/>
    </location>
</feature>
<dbReference type="PROSITE" id="PS00098">
    <property type="entry name" value="THIOLASE_1"/>
    <property type="match status" value="1"/>
</dbReference>
<dbReference type="GO" id="GO:0003985">
    <property type="term" value="F:acetyl-CoA C-acetyltransferase activity"/>
    <property type="evidence" value="ECO:0007669"/>
    <property type="project" value="UniProtKB-EC"/>
</dbReference>
<evidence type="ECO:0000256" key="8">
    <source>
        <dbReference type="ARBA" id="ARBA00051550"/>
    </source>
</evidence>
<dbReference type="PROSITE" id="PS00099">
    <property type="entry name" value="THIOLASE_3"/>
    <property type="match status" value="1"/>
</dbReference>
<dbReference type="EC" id="2.3.1.9" evidence="3"/>
<dbReference type="EMBL" id="PXYW01000077">
    <property type="protein sequence ID" value="PSR30626.1"/>
    <property type="molecule type" value="Genomic_DNA"/>
</dbReference>
<dbReference type="GO" id="GO:0005737">
    <property type="term" value="C:cytoplasm"/>
    <property type="evidence" value="ECO:0007669"/>
    <property type="project" value="UniProtKB-SubCell"/>
</dbReference>
<dbReference type="PANTHER" id="PTHR18919">
    <property type="entry name" value="ACETYL-COA C-ACYLTRANSFERASE"/>
    <property type="match status" value="1"/>
</dbReference>
<comment type="caution">
    <text evidence="13">The sequence shown here is derived from an EMBL/GenBank/DDBJ whole genome shotgun (WGS) entry which is preliminary data.</text>
</comment>
<dbReference type="InterPro" id="IPR002155">
    <property type="entry name" value="Thiolase"/>
</dbReference>
<evidence type="ECO:0000256" key="6">
    <source>
        <dbReference type="ARBA" id="ARBA00030755"/>
    </source>
</evidence>
<dbReference type="Pfam" id="PF00108">
    <property type="entry name" value="Thiolase_N"/>
    <property type="match status" value="1"/>
</dbReference>
<reference evidence="13 14" key="1">
    <citation type="journal article" date="2014" name="BMC Genomics">
        <title>Comparison of environmental and isolate Sulfobacillus genomes reveals diverse carbon, sulfur, nitrogen, and hydrogen metabolisms.</title>
        <authorList>
            <person name="Justice N.B."/>
            <person name="Norman A."/>
            <person name="Brown C.T."/>
            <person name="Singh A."/>
            <person name="Thomas B.C."/>
            <person name="Banfield J.F."/>
        </authorList>
    </citation>
    <scope>NUCLEOTIDE SEQUENCE [LARGE SCALE GENOMIC DNA]</scope>
    <source>
        <strain evidence="13">AMDSBA4</strain>
    </source>
</reference>
<dbReference type="PANTHER" id="PTHR18919:SF107">
    <property type="entry name" value="ACETYL-COA ACETYLTRANSFERASE, CYTOSOLIC"/>
    <property type="match status" value="1"/>
</dbReference>
<evidence type="ECO:0000256" key="3">
    <source>
        <dbReference type="ARBA" id="ARBA00012705"/>
    </source>
</evidence>
<evidence type="ECO:0000256" key="7">
    <source>
        <dbReference type="ARBA" id="ARBA00044137"/>
    </source>
</evidence>
<evidence type="ECO:0000259" key="12">
    <source>
        <dbReference type="Pfam" id="PF02803"/>
    </source>
</evidence>